<sequence>MQQKCTCGPCSSSRPRPREAGQGKKKKKKKAKRSSSVGRDRYRPTVCDEGRTPPRMDAIFFFHVEPGDMWRKLTVRTSGNLDGRGRRVSMFWFGVLLCVCSYGEGDKISMLAKLFAAHLFEAEYGLKSKEKKKQNRVGFQQGSKLHTGSQDACLAIHAFRGPTTDIAEGTGLLTAFGSWSDNTPGGGAKSIQILACQAMPSSLSAPHM</sequence>
<reference evidence="2" key="2">
    <citation type="submission" date="2023-05" db="EMBL/GenBank/DDBJ databases">
        <authorList>
            <consortium name="Lawrence Berkeley National Laboratory"/>
            <person name="Steindorff A."/>
            <person name="Hensen N."/>
            <person name="Bonometti L."/>
            <person name="Westerberg I."/>
            <person name="Brannstrom I.O."/>
            <person name="Guillou S."/>
            <person name="Cros-Aarteil S."/>
            <person name="Calhoun S."/>
            <person name="Haridas S."/>
            <person name="Kuo A."/>
            <person name="Mondo S."/>
            <person name="Pangilinan J."/>
            <person name="Riley R."/>
            <person name="Labutti K."/>
            <person name="Andreopoulos B."/>
            <person name="Lipzen A."/>
            <person name="Chen C."/>
            <person name="Yanf M."/>
            <person name="Daum C."/>
            <person name="Ng V."/>
            <person name="Clum A."/>
            <person name="Ohm R."/>
            <person name="Martin F."/>
            <person name="Silar P."/>
            <person name="Natvig D."/>
            <person name="Lalanne C."/>
            <person name="Gautier V."/>
            <person name="Ament-Velasquez S.L."/>
            <person name="Kruys A."/>
            <person name="Hutchinson M.I."/>
            <person name="Powell A.J."/>
            <person name="Barry K."/>
            <person name="Miller A.N."/>
            <person name="Grigoriev I.V."/>
            <person name="Debuchy R."/>
            <person name="Gladieux P."/>
            <person name="Thoren M.H."/>
            <person name="Johannesson H."/>
        </authorList>
    </citation>
    <scope>NUCLEOTIDE SEQUENCE</scope>
    <source>
        <strain evidence="2">PSN309</strain>
    </source>
</reference>
<feature type="compositionally biased region" description="Basic residues" evidence="1">
    <location>
        <begin position="23"/>
        <end position="33"/>
    </location>
</feature>
<dbReference type="Proteomes" id="UP001302126">
    <property type="component" value="Unassembled WGS sequence"/>
</dbReference>
<feature type="compositionally biased region" description="Basic and acidic residues" evidence="1">
    <location>
        <begin position="38"/>
        <end position="50"/>
    </location>
</feature>
<evidence type="ECO:0000313" key="2">
    <source>
        <dbReference type="EMBL" id="KAK4191770.1"/>
    </source>
</evidence>
<gene>
    <name evidence="2" type="ORF">QBC35DRAFT_276509</name>
</gene>
<keyword evidence="3" id="KW-1185">Reference proteome</keyword>
<organism evidence="2 3">
    <name type="scientific">Podospora australis</name>
    <dbReference type="NCBI Taxonomy" id="1536484"/>
    <lineage>
        <taxon>Eukaryota</taxon>
        <taxon>Fungi</taxon>
        <taxon>Dikarya</taxon>
        <taxon>Ascomycota</taxon>
        <taxon>Pezizomycotina</taxon>
        <taxon>Sordariomycetes</taxon>
        <taxon>Sordariomycetidae</taxon>
        <taxon>Sordariales</taxon>
        <taxon>Podosporaceae</taxon>
        <taxon>Podospora</taxon>
    </lineage>
</organism>
<reference evidence="2" key="1">
    <citation type="journal article" date="2023" name="Mol. Phylogenet. Evol.">
        <title>Genome-scale phylogeny and comparative genomics of the fungal order Sordariales.</title>
        <authorList>
            <person name="Hensen N."/>
            <person name="Bonometti L."/>
            <person name="Westerberg I."/>
            <person name="Brannstrom I.O."/>
            <person name="Guillou S."/>
            <person name="Cros-Aarteil S."/>
            <person name="Calhoun S."/>
            <person name="Haridas S."/>
            <person name="Kuo A."/>
            <person name="Mondo S."/>
            <person name="Pangilinan J."/>
            <person name="Riley R."/>
            <person name="LaButti K."/>
            <person name="Andreopoulos B."/>
            <person name="Lipzen A."/>
            <person name="Chen C."/>
            <person name="Yan M."/>
            <person name="Daum C."/>
            <person name="Ng V."/>
            <person name="Clum A."/>
            <person name="Steindorff A."/>
            <person name="Ohm R.A."/>
            <person name="Martin F."/>
            <person name="Silar P."/>
            <person name="Natvig D.O."/>
            <person name="Lalanne C."/>
            <person name="Gautier V."/>
            <person name="Ament-Velasquez S.L."/>
            <person name="Kruys A."/>
            <person name="Hutchinson M.I."/>
            <person name="Powell A.J."/>
            <person name="Barry K."/>
            <person name="Miller A.N."/>
            <person name="Grigoriev I.V."/>
            <person name="Debuchy R."/>
            <person name="Gladieux P."/>
            <person name="Hiltunen Thoren M."/>
            <person name="Johannesson H."/>
        </authorList>
    </citation>
    <scope>NUCLEOTIDE SEQUENCE</scope>
    <source>
        <strain evidence="2">PSN309</strain>
    </source>
</reference>
<feature type="region of interest" description="Disordered" evidence="1">
    <location>
        <begin position="1"/>
        <end position="50"/>
    </location>
</feature>
<evidence type="ECO:0000256" key="1">
    <source>
        <dbReference type="SAM" id="MobiDB-lite"/>
    </source>
</evidence>
<accession>A0AAN7ANE9</accession>
<proteinExistence type="predicted"/>
<evidence type="ECO:0000313" key="3">
    <source>
        <dbReference type="Proteomes" id="UP001302126"/>
    </source>
</evidence>
<dbReference type="EMBL" id="MU864357">
    <property type="protein sequence ID" value="KAK4191770.1"/>
    <property type="molecule type" value="Genomic_DNA"/>
</dbReference>
<comment type="caution">
    <text evidence="2">The sequence shown here is derived from an EMBL/GenBank/DDBJ whole genome shotgun (WGS) entry which is preliminary data.</text>
</comment>
<dbReference type="AlphaFoldDB" id="A0AAN7ANE9"/>
<name>A0AAN7ANE9_9PEZI</name>
<feature type="compositionally biased region" description="Polar residues" evidence="1">
    <location>
        <begin position="1"/>
        <end position="14"/>
    </location>
</feature>
<protein>
    <submittedName>
        <fullName evidence="2">Uncharacterized protein</fullName>
    </submittedName>
</protein>